<dbReference type="InterPro" id="IPR044846">
    <property type="entry name" value="GH10"/>
</dbReference>
<evidence type="ECO:0000313" key="11">
    <source>
        <dbReference type="EMBL" id="MDT0576104.1"/>
    </source>
</evidence>
<dbReference type="EMBL" id="JAVRHS010000005">
    <property type="protein sequence ID" value="MDT0576104.1"/>
    <property type="molecule type" value="Genomic_DNA"/>
</dbReference>
<keyword evidence="8 9" id="KW-0624">Polysaccharide degradation</keyword>
<dbReference type="InterPro" id="IPR017853">
    <property type="entry name" value="GH"/>
</dbReference>
<dbReference type="PANTHER" id="PTHR31490">
    <property type="entry name" value="GLYCOSYL HYDROLASE"/>
    <property type="match status" value="1"/>
</dbReference>
<dbReference type="InterPro" id="IPR001000">
    <property type="entry name" value="GH10_dom"/>
</dbReference>
<evidence type="ECO:0000256" key="5">
    <source>
        <dbReference type="ARBA" id="ARBA00022801"/>
    </source>
</evidence>
<dbReference type="Gene3D" id="3.20.20.80">
    <property type="entry name" value="Glycosidases"/>
    <property type="match status" value="1"/>
</dbReference>
<dbReference type="EC" id="3.2.1.8" evidence="9"/>
<dbReference type="PRINTS" id="PR00134">
    <property type="entry name" value="GLHYDRLASE10"/>
</dbReference>
<dbReference type="PROSITE" id="PS51760">
    <property type="entry name" value="GH10_2"/>
    <property type="match status" value="1"/>
</dbReference>
<dbReference type="SUPFAM" id="SSF51445">
    <property type="entry name" value="(Trans)glycosidases"/>
    <property type="match status" value="1"/>
</dbReference>
<evidence type="ECO:0000256" key="8">
    <source>
        <dbReference type="ARBA" id="ARBA00023326"/>
    </source>
</evidence>
<keyword evidence="6 9" id="KW-0119">Carbohydrate metabolism</keyword>
<protein>
    <recommendedName>
        <fullName evidence="9">Beta-xylanase</fullName>
        <ecNumber evidence="9">3.2.1.8</ecNumber>
    </recommendedName>
</protein>
<evidence type="ECO:0000256" key="4">
    <source>
        <dbReference type="ARBA" id="ARBA00022729"/>
    </source>
</evidence>
<dbReference type="Pfam" id="PF00331">
    <property type="entry name" value="Glyco_hydro_10"/>
    <property type="match status" value="1"/>
</dbReference>
<dbReference type="RefSeq" id="WP_311340679.1">
    <property type="nucleotide sequence ID" value="NZ_JAVRHS010000005.1"/>
</dbReference>
<comment type="similarity">
    <text evidence="2 9">Belongs to the glycosyl hydrolase 10 (cellulase F) family.</text>
</comment>
<evidence type="ECO:0000259" key="10">
    <source>
        <dbReference type="PROSITE" id="PS51760"/>
    </source>
</evidence>
<evidence type="ECO:0000256" key="1">
    <source>
        <dbReference type="ARBA" id="ARBA00000681"/>
    </source>
</evidence>
<evidence type="ECO:0000256" key="6">
    <source>
        <dbReference type="ARBA" id="ARBA00023277"/>
    </source>
</evidence>
<dbReference type="Proteomes" id="UP001259803">
    <property type="component" value="Unassembled WGS sequence"/>
</dbReference>
<evidence type="ECO:0000256" key="9">
    <source>
        <dbReference type="RuleBase" id="RU361174"/>
    </source>
</evidence>
<reference evidence="11 12" key="1">
    <citation type="submission" date="2023-09" db="EMBL/GenBank/DDBJ databases">
        <authorList>
            <person name="Rey-Velasco X."/>
        </authorList>
    </citation>
    <scope>NUCLEOTIDE SEQUENCE [LARGE SCALE GENOMIC DNA]</scope>
    <source>
        <strain evidence="11 12">F390</strain>
    </source>
</reference>
<keyword evidence="4" id="KW-0732">Signal</keyword>
<dbReference type="SMART" id="SM00633">
    <property type="entry name" value="Glyco_10"/>
    <property type="match status" value="1"/>
</dbReference>
<evidence type="ECO:0000256" key="7">
    <source>
        <dbReference type="ARBA" id="ARBA00023295"/>
    </source>
</evidence>
<keyword evidence="3" id="KW-0858">Xylan degradation</keyword>
<proteinExistence type="inferred from homology"/>
<feature type="domain" description="GH10" evidence="10">
    <location>
        <begin position="37"/>
        <end position="357"/>
    </location>
</feature>
<comment type="caution">
    <text evidence="11">The sequence shown here is derived from an EMBL/GenBank/DDBJ whole genome shotgun (WGS) entry which is preliminary data.</text>
</comment>
<keyword evidence="7 9" id="KW-0326">Glycosidase</keyword>
<name>A0ABU2ZKK2_9SPHN</name>
<keyword evidence="12" id="KW-1185">Reference proteome</keyword>
<gene>
    <name evidence="11" type="ORF">RM533_07875</name>
</gene>
<organism evidence="11 12">
    <name type="scientific">Croceicoccus esteveae</name>
    <dbReference type="NCBI Taxonomy" id="3075597"/>
    <lineage>
        <taxon>Bacteria</taxon>
        <taxon>Pseudomonadati</taxon>
        <taxon>Pseudomonadota</taxon>
        <taxon>Alphaproteobacteria</taxon>
        <taxon>Sphingomonadales</taxon>
        <taxon>Erythrobacteraceae</taxon>
        <taxon>Croceicoccus</taxon>
    </lineage>
</organism>
<accession>A0ABU2ZKK2</accession>
<evidence type="ECO:0000256" key="3">
    <source>
        <dbReference type="ARBA" id="ARBA00022651"/>
    </source>
</evidence>
<sequence length="368" mass="39840">MLAACAVPLIAADKGIHSKGIHSASAKDKGPAVVTGAAPAGDVVLGVAAQARHLLIDEGYSTAVVANCGSITPELEFKWDMVEPERGDWNLLGAKQIVRFVQQHAMQMHGHALVWHKSMPPWAVEDMLKHKDWRIVRRYIATLVEQCGPTVAGWDVVNEPLLPGARADGLRPSPLLQAFGPDYIERAFDDAAAHAGGAVLYLNEYGLLWSFAESEAKRTAALRLLEQLVKGGAPIGGLGIQGHLEIAKMPFFDQSIVARFLQEVEAMGLRFRISELDVKEDRTDLAVEERDRLVAEAAGALLDVAVESRSLTGVTCWGLSDRYSWLAPQSASAGLNRGLPLDSDLRQKSMFDVVQNALLRADALAARS</sequence>
<evidence type="ECO:0000256" key="2">
    <source>
        <dbReference type="ARBA" id="ARBA00007495"/>
    </source>
</evidence>
<keyword evidence="5 9" id="KW-0378">Hydrolase</keyword>
<comment type="catalytic activity">
    <reaction evidence="1 9">
        <text>Endohydrolysis of (1-&gt;4)-beta-D-xylosidic linkages in xylans.</text>
        <dbReference type="EC" id="3.2.1.8"/>
    </reaction>
</comment>
<dbReference type="PANTHER" id="PTHR31490:SF88">
    <property type="entry name" value="BETA-XYLANASE"/>
    <property type="match status" value="1"/>
</dbReference>
<evidence type="ECO:0000313" key="12">
    <source>
        <dbReference type="Proteomes" id="UP001259803"/>
    </source>
</evidence>